<reference evidence="1 2" key="1">
    <citation type="journal article" date="2020" name="Mol. Biol. Evol.">
        <title>Distinct Expression and Methylation Patterns for Genes with Different Fates following a Single Whole-Genome Duplication in Flowering Plants.</title>
        <authorList>
            <person name="Shi T."/>
            <person name="Rahmani R.S."/>
            <person name="Gugger P.F."/>
            <person name="Wang M."/>
            <person name="Li H."/>
            <person name="Zhang Y."/>
            <person name="Li Z."/>
            <person name="Wang Q."/>
            <person name="Van de Peer Y."/>
            <person name="Marchal K."/>
            <person name="Chen J."/>
        </authorList>
    </citation>
    <scope>NUCLEOTIDE SEQUENCE [LARGE SCALE GENOMIC DNA]</scope>
    <source>
        <tissue evidence="1">Leaf</tissue>
    </source>
</reference>
<name>A0A822Y206_NELNU</name>
<gene>
    <name evidence="1" type="ORF">HUJ06_026770</name>
</gene>
<organism evidence="1 2">
    <name type="scientific">Nelumbo nucifera</name>
    <name type="common">Sacred lotus</name>
    <dbReference type="NCBI Taxonomy" id="4432"/>
    <lineage>
        <taxon>Eukaryota</taxon>
        <taxon>Viridiplantae</taxon>
        <taxon>Streptophyta</taxon>
        <taxon>Embryophyta</taxon>
        <taxon>Tracheophyta</taxon>
        <taxon>Spermatophyta</taxon>
        <taxon>Magnoliopsida</taxon>
        <taxon>Proteales</taxon>
        <taxon>Nelumbonaceae</taxon>
        <taxon>Nelumbo</taxon>
    </lineage>
</organism>
<dbReference type="EMBL" id="DUZY01000001">
    <property type="protein sequence ID" value="DAD25306.1"/>
    <property type="molecule type" value="Genomic_DNA"/>
</dbReference>
<comment type="caution">
    <text evidence="1">The sequence shown here is derived from an EMBL/GenBank/DDBJ whole genome shotgun (WGS) entry which is preliminary data.</text>
</comment>
<dbReference type="Proteomes" id="UP000607653">
    <property type="component" value="Unassembled WGS sequence"/>
</dbReference>
<protein>
    <submittedName>
        <fullName evidence="1">Uncharacterized protein</fullName>
    </submittedName>
</protein>
<sequence length="159" mass="18639">MSSFQLTACAPLVNATYISAAHCLTASGLRTSPTYALQLHIKCPKIAFNTSSYQRCTTVCMLGGKGKSGNGNEYMYIINGEEMTRLATDYLKYIFWRKKSVRLRRSMYKWRRFYRHLTRKDVLQEDWLEREILNTPTWWHNPDQLRQLLRARLASTSYP</sequence>
<evidence type="ECO:0000313" key="1">
    <source>
        <dbReference type="EMBL" id="DAD25306.1"/>
    </source>
</evidence>
<evidence type="ECO:0000313" key="2">
    <source>
        <dbReference type="Proteomes" id="UP000607653"/>
    </source>
</evidence>
<dbReference type="PANTHER" id="PTHR35483">
    <property type="entry name" value="NUCLEUSENVELOPE PROTEIN"/>
    <property type="match status" value="1"/>
</dbReference>
<accession>A0A822Y206</accession>
<dbReference type="PANTHER" id="PTHR35483:SF1">
    <property type="entry name" value="GLYCINE-RICH PROTEIN-RELATED"/>
    <property type="match status" value="1"/>
</dbReference>
<keyword evidence="2" id="KW-1185">Reference proteome</keyword>
<proteinExistence type="predicted"/>
<dbReference type="AlphaFoldDB" id="A0A822Y206"/>